<evidence type="ECO:0000256" key="10">
    <source>
        <dbReference type="HAMAP-Rule" id="MF_01486"/>
    </source>
</evidence>
<dbReference type="GO" id="GO:0008854">
    <property type="term" value="F:exodeoxyribonuclease V activity"/>
    <property type="evidence" value="ECO:0007669"/>
    <property type="project" value="InterPro"/>
</dbReference>
<comment type="similarity">
    <text evidence="10">Belongs to the RecC family.</text>
</comment>
<keyword evidence="1 10" id="KW-0540">Nuclease</keyword>
<proteinExistence type="inferred from homology"/>
<keyword evidence="8 10" id="KW-0238">DNA-binding</keyword>
<dbReference type="GO" id="GO:0005524">
    <property type="term" value="F:ATP binding"/>
    <property type="evidence" value="ECO:0007669"/>
    <property type="project" value="UniProtKB-UniRule"/>
</dbReference>
<keyword evidence="7 10" id="KW-0067">ATP-binding</keyword>
<dbReference type="PIRSF" id="PIRSF000980">
    <property type="entry name" value="RecC"/>
    <property type="match status" value="1"/>
</dbReference>
<evidence type="ECO:0000256" key="8">
    <source>
        <dbReference type="ARBA" id="ARBA00023125"/>
    </source>
</evidence>
<dbReference type="GO" id="GO:0000724">
    <property type="term" value="P:double-strand break repair via homologous recombination"/>
    <property type="evidence" value="ECO:0007669"/>
    <property type="project" value="UniProtKB-UniRule"/>
</dbReference>
<evidence type="ECO:0000256" key="6">
    <source>
        <dbReference type="ARBA" id="ARBA00022839"/>
    </source>
</evidence>
<dbReference type="InterPro" id="IPR006697">
    <property type="entry name" value="RecC"/>
</dbReference>
<evidence type="ECO:0000313" key="12">
    <source>
        <dbReference type="EMBL" id="TCO79705.1"/>
    </source>
</evidence>
<protein>
    <recommendedName>
        <fullName evidence="10">RecBCD enzyme subunit RecC</fullName>
    </recommendedName>
    <alternativeName>
        <fullName evidence="10">Exonuclease V subunit RecC</fullName>
        <shortName evidence="10">ExoV subunit RecC</shortName>
    </alternativeName>
    <alternativeName>
        <fullName evidence="10">Helicase/nuclease RecBCD subunit RecC</fullName>
    </alternativeName>
</protein>
<dbReference type="Gene3D" id="1.10.10.990">
    <property type="match status" value="1"/>
</dbReference>
<organism evidence="12 13">
    <name type="scientific">Plasticicumulans lactativorans</name>
    <dbReference type="NCBI Taxonomy" id="1133106"/>
    <lineage>
        <taxon>Bacteria</taxon>
        <taxon>Pseudomonadati</taxon>
        <taxon>Pseudomonadota</taxon>
        <taxon>Gammaproteobacteria</taxon>
        <taxon>Candidatus Competibacteraceae</taxon>
        <taxon>Plasticicumulans</taxon>
    </lineage>
</organism>
<dbReference type="PANTHER" id="PTHR30591:SF1">
    <property type="entry name" value="RECBCD ENZYME SUBUNIT RECC"/>
    <property type="match status" value="1"/>
</dbReference>
<dbReference type="Pfam" id="PF17946">
    <property type="entry name" value="RecC_C"/>
    <property type="match status" value="1"/>
</dbReference>
<evidence type="ECO:0000256" key="7">
    <source>
        <dbReference type="ARBA" id="ARBA00022840"/>
    </source>
</evidence>
<keyword evidence="4 10" id="KW-0378">Hydrolase</keyword>
<dbReference type="HAMAP" id="MF_01486">
    <property type="entry name" value="RecC"/>
    <property type="match status" value="1"/>
</dbReference>
<dbReference type="GO" id="GO:0009338">
    <property type="term" value="C:exodeoxyribonuclease V complex"/>
    <property type="evidence" value="ECO:0007669"/>
    <property type="project" value="InterPro"/>
</dbReference>
<keyword evidence="5 10" id="KW-0347">Helicase</keyword>
<dbReference type="SUPFAM" id="SSF52540">
    <property type="entry name" value="P-loop containing nucleoside triphosphate hydrolases"/>
    <property type="match status" value="2"/>
</dbReference>
<gene>
    <name evidence="10" type="primary">recC</name>
    <name evidence="12" type="ORF">EV699_11714</name>
</gene>
<dbReference type="InterPro" id="IPR027417">
    <property type="entry name" value="P-loop_NTPase"/>
</dbReference>
<dbReference type="InterPro" id="IPR013986">
    <property type="entry name" value="DExx_box_DNA_helicase_dom_sf"/>
</dbReference>
<accession>A0A4R2LJZ8</accession>
<keyword evidence="2 10" id="KW-0547">Nucleotide-binding</keyword>
<comment type="miscellaneous">
    <text evidence="10">In the RecBCD complex, RecB has a slow 3'-5' helicase, an exonuclease activity and loads RecA onto ssDNA, RecD has a fast 5'-3' helicase activity, while RecC stimulates the ATPase and processivity of the RecB helicase and contributes to recognition of the Chi site.</text>
</comment>
<comment type="subunit">
    <text evidence="10">Heterotrimer of RecB, RecC and RecD. All subunits contribute to DNA-binding.</text>
</comment>
<keyword evidence="13" id="KW-1185">Reference proteome</keyword>
<dbReference type="NCBIfam" id="TIGR01450">
    <property type="entry name" value="recC"/>
    <property type="match status" value="1"/>
</dbReference>
<dbReference type="GO" id="GO:0003677">
    <property type="term" value="F:DNA binding"/>
    <property type="evidence" value="ECO:0007669"/>
    <property type="project" value="UniProtKB-UniRule"/>
</dbReference>
<dbReference type="SUPFAM" id="SSF52980">
    <property type="entry name" value="Restriction endonuclease-like"/>
    <property type="match status" value="1"/>
</dbReference>
<evidence type="ECO:0000256" key="3">
    <source>
        <dbReference type="ARBA" id="ARBA00022763"/>
    </source>
</evidence>
<keyword evidence="3 10" id="KW-0227">DNA damage</keyword>
<dbReference type="Gene3D" id="1.10.10.160">
    <property type="match status" value="1"/>
</dbReference>
<dbReference type="Proteomes" id="UP000295765">
    <property type="component" value="Unassembled WGS sequence"/>
</dbReference>
<dbReference type="InterPro" id="IPR011335">
    <property type="entry name" value="Restrct_endonuc-II-like"/>
</dbReference>
<evidence type="ECO:0000256" key="5">
    <source>
        <dbReference type="ARBA" id="ARBA00022806"/>
    </source>
</evidence>
<evidence type="ECO:0000256" key="1">
    <source>
        <dbReference type="ARBA" id="ARBA00022722"/>
    </source>
</evidence>
<evidence type="ECO:0000256" key="4">
    <source>
        <dbReference type="ARBA" id="ARBA00022801"/>
    </source>
</evidence>
<dbReference type="GO" id="GO:0003678">
    <property type="term" value="F:DNA helicase activity"/>
    <property type="evidence" value="ECO:0007669"/>
    <property type="project" value="UniProtKB-UniRule"/>
</dbReference>
<evidence type="ECO:0000256" key="2">
    <source>
        <dbReference type="ARBA" id="ARBA00022741"/>
    </source>
</evidence>
<dbReference type="Pfam" id="PF04257">
    <property type="entry name" value="Exonuc_V_gamma"/>
    <property type="match status" value="1"/>
</dbReference>
<evidence type="ECO:0000256" key="9">
    <source>
        <dbReference type="ARBA" id="ARBA00023204"/>
    </source>
</evidence>
<keyword evidence="6 10" id="KW-0269">Exonuclease</keyword>
<dbReference type="OrthoDB" id="9762834at2"/>
<name>A0A4R2LJZ8_9GAMM</name>
<dbReference type="InterPro" id="IPR041500">
    <property type="entry name" value="RecC_C"/>
</dbReference>
<feature type="domain" description="RecC C-terminal" evidence="11">
    <location>
        <begin position="798"/>
        <end position="1018"/>
    </location>
</feature>
<dbReference type="PANTHER" id="PTHR30591">
    <property type="entry name" value="RECBCD ENZYME SUBUNIT RECC"/>
    <property type="match status" value="1"/>
</dbReference>
<dbReference type="Gene3D" id="3.40.50.10930">
    <property type="match status" value="1"/>
</dbReference>
<comment type="function">
    <text evidence="10">A helicase/nuclease that prepares dsDNA breaks (DSB) for recombinational DNA repair. Binds to DSBs and unwinds DNA via a highly rapid and processive ATP-dependent bidirectional helicase activity. Unwinds dsDNA until it encounters a Chi (crossover hotspot instigator) sequence from the 3' direction. Cuts ssDNA a few nucleotides 3' to the Chi site. The properties and activities of the enzyme are changed at Chi. The Chi-altered holoenzyme produces a long 3'-ssDNA overhang and facilitates RecA-binding to the ssDNA for homologous DNA recombination and repair. Holoenzyme degrades any linearized DNA that is unable to undergo homologous recombination. In the holoenzyme this subunit recognizes the wild-type Chi sequence, and when added to isolated RecB increases its ATP-dependent helicase processivity.</text>
</comment>
<evidence type="ECO:0000259" key="11">
    <source>
        <dbReference type="Pfam" id="PF17946"/>
    </source>
</evidence>
<comment type="caution">
    <text evidence="12">The sequence shown here is derived from an EMBL/GenBank/DDBJ whole genome shotgun (WGS) entry which is preliminary data.</text>
</comment>
<evidence type="ECO:0000313" key="13">
    <source>
        <dbReference type="Proteomes" id="UP000295765"/>
    </source>
</evidence>
<dbReference type="EMBL" id="SLWY01000017">
    <property type="protein sequence ID" value="TCO79705.1"/>
    <property type="molecule type" value="Genomic_DNA"/>
</dbReference>
<keyword evidence="9 10" id="KW-0234">DNA repair</keyword>
<dbReference type="RefSeq" id="WP_132544325.1">
    <property type="nucleotide sequence ID" value="NZ_SLWY01000017.1"/>
</dbReference>
<reference evidence="12 13" key="1">
    <citation type="submission" date="2019-03" db="EMBL/GenBank/DDBJ databases">
        <title>Genomic Encyclopedia of Type Strains, Phase IV (KMG-IV): sequencing the most valuable type-strain genomes for metagenomic binning, comparative biology and taxonomic classification.</title>
        <authorList>
            <person name="Goeker M."/>
        </authorList>
    </citation>
    <scope>NUCLEOTIDE SEQUENCE [LARGE SCALE GENOMIC DNA]</scope>
    <source>
        <strain evidence="12 13">DSM 25287</strain>
    </source>
</reference>
<sequence>MLSVHHSNRMEVLATRLAARLAEPAAEFWAPEVIVVQSNGMRRWLGLRLADALGVAANLSFPLPAKLFWELYRAVLPAVPADSAWDAPVLAWRVLAACEALPDDAALAPLRAYLDASDARGRCELAARIADAFDQYLVHRPDWVARWEAGAPAVAGDGWQAALWRLLAAHDADHRARLHAAFVERLRALAAPPPGLPARLSFIGIPTLPAPLLDALHALARLCDIDLYLLNPCREYWGLIESERRIARELPAADHAALYLETGNRLLASLGRQGRDFHHLLAELPVDHETTAFVDPGEGCLLHALQRDILDLRNRGGNQRAGAEADAAAPRHALAASDRSVQIHVCHGPAREVEVLHDQLLDLFAREPTLGPADVLVMAPDIEVYAPLVQAVFGSAERERRIPFSLADRGLTRASALVETFLALTALPGGRWSAAAVAGLLETPALRRRFGLGEDDLGRVRDWLAATGVRWGIDAAGRAALGLPDSREHTWRDGLDRLLLGYALPTGGRALWADVLPHDEVEGGEALAAGRFNAFAERLFALERELAGERSPQAWAAVLARVLGDCFAADADEEAELQPLREALQALADSATRAGFSGAVPLAAVRARLAGELDAAGTAGFLAGGVTFCAMVPMRAIPFRVVCLLGLDDAVFPRRHRAPDFDLIAQHPRRGDRSRRNDDRYLFLEALLSAREVLYLSHVGQDIRDNAEIPPSVLLAELGDYIREGAQAAHEPGGDALAAIRVRHPLQPFSPRYFGADPRLPSYSTRLCEAAREVGLGRGVPPPLVSAALPAPPEALRALSPAELVRGLGHPARLLLRERLGVHLERGEGVPEEREPFVLDDFADRELRRRLLDWRRAGTAPGSVRRLATRSGVLPHGAVGEQLYAREAAKVDAVLARAAGAPAALAPLPVAFEHAGYRLDGWLRDVYADGLRRLDPNPVSARSLFELWLQHLLLNLLVARGEADVEPASRLDALGGSLVLAPVADAAATLGELLALYGRALCEPLPFVPACAWAYAQATGAGTADDAKALAAARGKWEGGFGRYGYREDPYYAALFGERSPVDAPDFARLALAVYGPLRAALQAAP</sequence>
<dbReference type="Gene3D" id="3.40.50.300">
    <property type="entry name" value="P-loop containing nucleotide triphosphate hydrolases"/>
    <property type="match status" value="2"/>
</dbReference>
<dbReference type="AlphaFoldDB" id="A0A4R2LJZ8"/>